<keyword evidence="3 6" id="KW-0808">Transferase</keyword>
<evidence type="ECO:0000256" key="3">
    <source>
        <dbReference type="ARBA" id="ARBA00022679"/>
    </source>
</evidence>
<dbReference type="Gene3D" id="3.90.470.20">
    <property type="entry name" value="4'-phosphopantetheinyl transferase domain"/>
    <property type="match status" value="2"/>
</dbReference>
<feature type="compositionally biased region" description="Low complexity" evidence="4">
    <location>
        <begin position="1551"/>
        <end position="1563"/>
    </location>
</feature>
<feature type="compositionally biased region" description="Pro residues" evidence="4">
    <location>
        <begin position="1537"/>
        <end position="1550"/>
    </location>
</feature>
<evidence type="ECO:0000256" key="2">
    <source>
        <dbReference type="ARBA" id="ARBA00022553"/>
    </source>
</evidence>
<organism evidence="6 7">
    <name type="scientific">Nocardioides jishulii</name>
    <dbReference type="NCBI Taxonomy" id="2575440"/>
    <lineage>
        <taxon>Bacteria</taxon>
        <taxon>Bacillati</taxon>
        <taxon>Actinomycetota</taxon>
        <taxon>Actinomycetes</taxon>
        <taxon>Propionibacteriales</taxon>
        <taxon>Nocardioidaceae</taxon>
        <taxon>Nocardioides</taxon>
    </lineage>
</organism>
<dbReference type="GO" id="GO:0006633">
    <property type="term" value="P:fatty acid biosynthetic process"/>
    <property type="evidence" value="ECO:0007669"/>
    <property type="project" value="InterPro"/>
</dbReference>
<dbReference type="InterPro" id="IPR020841">
    <property type="entry name" value="PKS_Beta-ketoAc_synthase_dom"/>
</dbReference>
<dbReference type="Pfam" id="PF02801">
    <property type="entry name" value="Ketoacyl-synt_C"/>
    <property type="match status" value="1"/>
</dbReference>
<dbReference type="InterPro" id="IPR032821">
    <property type="entry name" value="PKS_assoc"/>
</dbReference>
<dbReference type="InterPro" id="IPR014043">
    <property type="entry name" value="Acyl_transferase_dom"/>
</dbReference>
<dbReference type="Proteomes" id="UP000307808">
    <property type="component" value="Unassembled WGS sequence"/>
</dbReference>
<dbReference type="EMBL" id="SZPY01000001">
    <property type="protein sequence ID" value="TKI64234.1"/>
    <property type="molecule type" value="Genomic_DNA"/>
</dbReference>
<dbReference type="Pfam" id="PF00109">
    <property type="entry name" value="ketoacyl-synt"/>
    <property type="match status" value="1"/>
</dbReference>
<gene>
    <name evidence="6" type="ORF">FC770_03500</name>
</gene>
<feature type="region of interest" description="Disordered" evidence="4">
    <location>
        <begin position="976"/>
        <end position="1017"/>
    </location>
</feature>
<dbReference type="GO" id="GO:0004312">
    <property type="term" value="F:fatty acid synthase activity"/>
    <property type="evidence" value="ECO:0007669"/>
    <property type="project" value="TreeGrafter"/>
</dbReference>
<keyword evidence="2" id="KW-0597">Phosphoprotein</keyword>
<sequence length="1579" mass="167218">MTGQRRRTTGHGPRPDDVAIVGVAGVFPGAPDASTFWRNVVDGVDSITDAPASRWDPVFFDADAKSADRFYTRRGGFVDDVATFDPLAFGIMPVAMESAEPDQLLALAAAAACLADAGDVHEGVDPAKVAVLLGRGGYLGDGIARLDQRVRTAQQVVEVLRSVVPGITDAQLDRVKAEFQDSLGPERPEGAIGLVPNLAASRIANRFDFQGPAWTVDAACASSLIAVEQGVDLLRSGRSDLVLAGGVHHCHDLTLWSVFSQLRALSPSGGIRPFSDAADGVLIGEGTGLMALRRLADAERDGDRVYAVIRGTGVSSDGRAASPMSPRREGQVQAVTAAWQAARLDPRLVGLVEAHGTATPLGDRTELATLRSVFGAYDPASGPRAALGSVKSNIGHAMPAAGAAGMVKAALALHHRVLPPTLHAQDPHPDVDATRFRLLTQAEPWESETERLAGVNAFGFGGINAHVVLSEAPRGDAASVAPVTGARATMQTPAERAAAAPLDEEVLLLAGTDAADLLTQLDALVAQGRTTTDAVPGGGPARLAIISPDERRLTLARKVLTRGTAFRGRNDVWFDPEGLLREGQVAFLFPGVEPEFDPQVHDVAERFGLERPDMGSPEDGLQSQGLGIVAVGRLLTDALAGLGVRPDLVAGHSLGEWTGQIVSGMVPADSIDDLLAKLAPDAIEVPDVVFVALGAGVEVATEIAESLDQAYVSHDNCPHQSIVCAPQAVVPAVVEAARERKVMAQELPFRSGFHSPLFAPFIQGIHDNFESITLQPAEIPLWSATTLSPYPDSTEEITALFTRHLVEPVRFRELTAALHDAGVRAFVQVGSGSLTGFLDDTLRSHDVVTASAMATPGGRTTHSGLAQLRRVALALWSAGHDVDLAPLGHGATAHRAAVAREDVRPARGLPVRMGSTLVRDLTPLEVTAPTPAAAELPQAELSVPADVPALRPTTSALASEFQALVRDATQAAQQVVTAAAHAGVRPTQPSGPTQPTQPTQPSNPRPRLTPAAHESESTLELSVAAQPWWGDHAFYPQPPDWPCLEDRFPLVPLTALIEMLADEARTLVPGSVVVAVEQVKAFRWLAVEPAATVTVRAVLDEAASREATAAAGVETYCVRATIDGHARAVVRLAAAHPGAPAPRASEVHGEIPRAWTVEQIYPDGHLFHGPAYQGIGGVEAFGTDGIRGTLETKPFPGSLLDNAGQLFGIWVAARVDKDRLVLPTSVDEFAFFGEHPAPGTVVECVVNCTEIAETHVRADLELTVEGRVWCRISGWEDRRFQSDDRLFVMLREPGDHLLAVPQPGGWFLVVEGWPDSASREVVMRRFLNQDERPTHMALNPRAQRSRLLGRIAAKDAVRARMFTAGFPSVFPAELTVDNADSGRPQVRVLGGSDVPGVADLRLSIGHTLGAKGAPPVGVGVAMVADGVDVGIDVERVDTRSEHFASTAMGEAELALFTRHFGALTGRERDRELTRWWAAKEAAAKAAGTGFEGRPRDFAVVEVVRVPATGESASTVDLRVGDRWIATTSIHPFVAPDPSSPEPVPPEPITPEPSTTAASPDAAAPEEYIVAWTELEPRHG</sequence>
<evidence type="ECO:0000256" key="1">
    <source>
        <dbReference type="ARBA" id="ARBA00022450"/>
    </source>
</evidence>
<keyword evidence="6" id="KW-0012">Acyltransferase</keyword>
<evidence type="ECO:0000259" key="5">
    <source>
        <dbReference type="PROSITE" id="PS52004"/>
    </source>
</evidence>
<dbReference type="PROSITE" id="PS00606">
    <property type="entry name" value="KS3_1"/>
    <property type="match status" value="1"/>
</dbReference>
<dbReference type="Pfam" id="PF01648">
    <property type="entry name" value="ACPS"/>
    <property type="match status" value="1"/>
</dbReference>
<dbReference type="Pfam" id="PF16197">
    <property type="entry name" value="KAsynt_C_assoc"/>
    <property type="match status" value="1"/>
</dbReference>
<dbReference type="SMART" id="SM00827">
    <property type="entry name" value="PKS_AT"/>
    <property type="match status" value="1"/>
</dbReference>
<feature type="compositionally biased region" description="Low complexity" evidence="4">
    <location>
        <begin position="976"/>
        <end position="1006"/>
    </location>
</feature>
<dbReference type="InterPro" id="IPR037143">
    <property type="entry name" value="4-PPantetheinyl_Trfase_dom_sf"/>
</dbReference>
<dbReference type="OrthoDB" id="9808669at2"/>
<proteinExistence type="predicted"/>
<evidence type="ECO:0000313" key="6">
    <source>
        <dbReference type="EMBL" id="TKI64234.1"/>
    </source>
</evidence>
<keyword evidence="1" id="KW-0596">Phosphopantetheine</keyword>
<dbReference type="GO" id="GO:0071770">
    <property type="term" value="P:DIM/DIP cell wall layer assembly"/>
    <property type="evidence" value="ECO:0007669"/>
    <property type="project" value="TreeGrafter"/>
</dbReference>
<dbReference type="GO" id="GO:0008897">
    <property type="term" value="F:holo-[acyl-carrier-protein] synthase activity"/>
    <property type="evidence" value="ECO:0007669"/>
    <property type="project" value="InterPro"/>
</dbReference>
<dbReference type="RefSeq" id="WP_137064694.1">
    <property type="nucleotide sequence ID" value="NZ_CP040748.1"/>
</dbReference>
<dbReference type="Gene3D" id="3.40.47.10">
    <property type="match status" value="1"/>
</dbReference>
<dbReference type="GO" id="GO:0005886">
    <property type="term" value="C:plasma membrane"/>
    <property type="evidence" value="ECO:0007669"/>
    <property type="project" value="TreeGrafter"/>
</dbReference>
<dbReference type="SUPFAM" id="SSF53901">
    <property type="entry name" value="Thiolase-like"/>
    <property type="match status" value="1"/>
</dbReference>
<dbReference type="InterPro" id="IPR050091">
    <property type="entry name" value="PKS_NRPS_Biosynth_Enz"/>
</dbReference>
<dbReference type="InterPro" id="IPR016035">
    <property type="entry name" value="Acyl_Trfase/lysoPLipase"/>
</dbReference>
<evidence type="ECO:0000313" key="7">
    <source>
        <dbReference type="Proteomes" id="UP000307808"/>
    </source>
</evidence>
<dbReference type="PANTHER" id="PTHR43775">
    <property type="entry name" value="FATTY ACID SYNTHASE"/>
    <property type="match status" value="1"/>
</dbReference>
<dbReference type="Gene3D" id="3.40.366.10">
    <property type="entry name" value="Malonyl-Coenzyme A Acyl Carrier Protein, domain 2"/>
    <property type="match status" value="1"/>
</dbReference>
<name>A0A4U2YTA4_9ACTN</name>
<dbReference type="SUPFAM" id="SSF56214">
    <property type="entry name" value="4'-phosphopantetheinyl transferase"/>
    <property type="match status" value="2"/>
</dbReference>
<feature type="region of interest" description="Disordered" evidence="4">
    <location>
        <begin position="1530"/>
        <end position="1563"/>
    </location>
</feature>
<dbReference type="SMART" id="SM00825">
    <property type="entry name" value="PKS_KS"/>
    <property type="match status" value="1"/>
</dbReference>
<dbReference type="Pfam" id="PF00698">
    <property type="entry name" value="Acyl_transf_1"/>
    <property type="match status" value="1"/>
</dbReference>
<protein>
    <submittedName>
        <fullName evidence="6">Acyltransferase domain-containing protein</fullName>
    </submittedName>
</protein>
<dbReference type="InterPro" id="IPR001227">
    <property type="entry name" value="Ac_transferase_dom_sf"/>
</dbReference>
<evidence type="ECO:0000256" key="4">
    <source>
        <dbReference type="SAM" id="MobiDB-lite"/>
    </source>
</evidence>
<dbReference type="GO" id="GO:0004315">
    <property type="term" value="F:3-oxoacyl-[acyl-carrier-protein] synthase activity"/>
    <property type="evidence" value="ECO:0007669"/>
    <property type="project" value="InterPro"/>
</dbReference>
<dbReference type="InterPro" id="IPR016039">
    <property type="entry name" value="Thiolase-like"/>
</dbReference>
<dbReference type="Gene3D" id="3.10.129.110">
    <property type="entry name" value="Polyketide synthase dehydratase"/>
    <property type="match status" value="1"/>
</dbReference>
<dbReference type="InterPro" id="IPR014030">
    <property type="entry name" value="Ketoacyl_synth_N"/>
</dbReference>
<dbReference type="SUPFAM" id="SSF52151">
    <property type="entry name" value="FabD/lysophospholipase-like"/>
    <property type="match status" value="1"/>
</dbReference>
<dbReference type="GO" id="GO:0005737">
    <property type="term" value="C:cytoplasm"/>
    <property type="evidence" value="ECO:0007669"/>
    <property type="project" value="TreeGrafter"/>
</dbReference>
<dbReference type="CDD" id="cd00833">
    <property type="entry name" value="PKS"/>
    <property type="match status" value="1"/>
</dbReference>
<dbReference type="PROSITE" id="PS52004">
    <property type="entry name" value="KS3_2"/>
    <property type="match status" value="1"/>
</dbReference>
<keyword evidence="7" id="KW-1185">Reference proteome</keyword>
<dbReference type="InterPro" id="IPR042104">
    <property type="entry name" value="PKS_dehydratase_sf"/>
</dbReference>
<reference evidence="6 7" key="1">
    <citation type="submission" date="2019-04" db="EMBL/GenBank/DDBJ databases">
        <authorList>
            <person name="Dong K."/>
        </authorList>
    </citation>
    <scope>NUCLEOTIDE SEQUENCE [LARGE SCALE GENOMIC DNA]</scope>
    <source>
        <strain evidence="7">dk3543</strain>
    </source>
</reference>
<dbReference type="GO" id="GO:0000287">
    <property type="term" value="F:magnesium ion binding"/>
    <property type="evidence" value="ECO:0007669"/>
    <property type="project" value="InterPro"/>
</dbReference>
<dbReference type="Gene3D" id="3.30.70.250">
    <property type="entry name" value="Malonyl-CoA ACP transacylase, ACP-binding"/>
    <property type="match status" value="1"/>
</dbReference>
<feature type="domain" description="Ketosynthase family 3 (KS3)" evidence="5">
    <location>
        <begin position="15"/>
        <end position="471"/>
    </location>
</feature>
<accession>A0A4U2YTA4</accession>
<dbReference type="InterPro" id="IPR018201">
    <property type="entry name" value="Ketoacyl_synth_AS"/>
</dbReference>
<dbReference type="PANTHER" id="PTHR43775:SF37">
    <property type="entry name" value="SI:DKEY-61P9.11"/>
    <property type="match status" value="1"/>
</dbReference>
<comment type="caution">
    <text evidence="6">The sequence shown here is derived from an EMBL/GenBank/DDBJ whole genome shotgun (WGS) entry which is preliminary data.</text>
</comment>
<dbReference type="InterPro" id="IPR014031">
    <property type="entry name" value="Ketoacyl_synth_C"/>
</dbReference>
<dbReference type="InterPro" id="IPR008278">
    <property type="entry name" value="4-PPantetheinyl_Trfase_dom"/>
</dbReference>